<keyword evidence="2" id="KW-0472">Membrane</keyword>
<dbReference type="PANTHER" id="PTHR31082">
    <property type="entry name" value="PHEROMONE-REGULATED MEMBRANE PROTEIN 10"/>
    <property type="match status" value="1"/>
</dbReference>
<organism evidence="4 5">
    <name type="scientific">Mycolicibacterium thermoresistibile</name>
    <name type="common">Mycobacterium thermoresistibile</name>
    <dbReference type="NCBI Taxonomy" id="1797"/>
    <lineage>
        <taxon>Bacteria</taxon>
        <taxon>Bacillati</taxon>
        <taxon>Actinomycetota</taxon>
        <taxon>Actinomycetes</taxon>
        <taxon>Mycobacteriales</taxon>
        <taxon>Mycobacteriaceae</taxon>
        <taxon>Mycolicibacterium</taxon>
    </lineage>
</organism>
<feature type="transmembrane region" description="Helical" evidence="2">
    <location>
        <begin position="113"/>
        <end position="132"/>
    </location>
</feature>
<dbReference type="OrthoDB" id="235893at2"/>
<gene>
    <name evidence="4" type="ORF">RMCT_4465</name>
</gene>
<evidence type="ECO:0000313" key="5">
    <source>
        <dbReference type="Proteomes" id="UP000069654"/>
    </source>
</evidence>
<feature type="domain" description="Threonine/serine exporter-like N-terminal" evidence="3">
    <location>
        <begin position="10"/>
        <end position="248"/>
    </location>
</feature>
<feature type="transmembrane region" description="Helical" evidence="2">
    <location>
        <begin position="314"/>
        <end position="332"/>
    </location>
</feature>
<keyword evidence="2" id="KW-1133">Transmembrane helix</keyword>
<dbReference type="Pfam" id="PF06738">
    <property type="entry name" value="ThrE"/>
    <property type="match status" value="1"/>
</dbReference>
<sequence length="406" mass="42269">MEHPADPQVRFLARLGAAMGAANYPVTLIRQMLDRASAAYGTSHEVVALPNSVQVTGPAPGGTATAAAHQDAELRFDQMFPLARLVSAAMRGAVSPTDGNDRLDRILARPAPYPPWLTVLGYGVWSTGLGLVLEPSPLNLLGAAALGLIVGVLAVAGQRFGQLGPLVPVTAAFVVATVSIAVVEHLELDHVGLRALIPPLAMFLPGAAITLAVIELTARDIVSGSARLMAGFVQLAQLAFGILIAAQLLGEDESRLSAEPLNKLGSWAPWLGVAVYALGVMLFFAPPRSFLPWLLAVCYAAFTAQFLGDLALGSYASGFAGGLVLTGCALMLSRRPGAPPAITMILPGFWLLVPGSMGLIGFAELFGADGDSALGVTFISMISVALGLQAGLVLWQLLRRARRRAG</sequence>
<feature type="transmembrane region" description="Helical" evidence="2">
    <location>
        <begin position="344"/>
        <end position="367"/>
    </location>
</feature>
<dbReference type="EMBL" id="BCTB01000053">
    <property type="protein sequence ID" value="GAT17496.1"/>
    <property type="molecule type" value="Genomic_DNA"/>
</dbReference>
<evidence type="ECO:0000256" key="1">
    <source>
        <dbReference type="ARBA" id="ARBA00034125"/>
    </source>
</evidence>
<feature type="transmembrane region" description="Helical" evidence="2">
    <location>
        <begin position="163"/>
        <end position="183"/>
    </location>
</feature>
<reference evidence="5" key="2">
    <citation type="submission" date="2016-02" db="EMBL/GenBank/DDBJ databases">
        <title>Draft genome sequence of five rapidly growing Mycobacterium species.</title>
        <authorList>
            <person name="Katahira K."/>
            <person name="Gotou Y."/>
            <person name="Iida K."/>
            <person name="Ogura Y."/>
            <person name="Hayashi T."/>
        </authorList>
    </citation>
    <scope>NUCLEOTIDE SEQUENCE [LARGE SCALE GENOMIC DNA]</scope>
    <source>
        <strain evidence="5">JCM6362</strain>
    </source>
</reference>
<feature type="transmembrane region" description="Helical" evidence="2">
    <location>
        <begin position="290"/>
        <end position="308"/>
    </location>
</feature>
<feature type="transmembrane region" description="Helical" evidence="2">
    <location>
        <begin position="373"/>
        <end position="395"/>
    </location>
</feature>
<dbReference type="InterPro" id="IPR010619">
    <property type="entry name" value="ThrE-like_N"/>
</dbReference>
<feature type="transmembrane region" description="Helical" evidence="2">
    <location>
        <begin position="267"/>
        <end position="285"/>
    </location>
</feature>
<dbReference type="OMA" id="WLCVVLY"/>
<name>A0A124E921_MYCTH</name>
<comment type="similarity">
    <text evidence="1">Belongs to the ThrE exporter (TC 2.A.79) family.</text>
</comment>
<dbReference type="STRING" id="1797.RMCT_4465"/>
<dbReference type="AlphaFoldDB" id="A0A124E921"/>
<dbReference type="InterPro" id="IPR051361">
    <property type="entry name" value="ThrE/Ser_Exporter"/>
</dbReference>
<feature type="transmembrane region" description="Helical" evidence="2">
    <location>
        <begin position="228"/>
        <end position="247"/>
    </location>
</feature>
<dbReference type="Proteomes" id="UP000069654">
    <property type="component" value="Unassembled WGS sequence"/>
</dbReference>
<comment type="caution">
    <text evidence="4">The sequence shown here is derived from an EMBL/GenBank/DDBJ whole genome shotgun (WGS) entry which is preliminary data.</text>
</comment>
<evidence type="ECO:0000256" key="2">
    <source>
        <dbReference type="SAM" id="Phobius"/>
    </source>
</evidence>
<accession>A0A124E921</accession>
<dbReference type="PANTHER" id="PTHR31082:SF4">
    <property type="entry name" value="PHEROMONE-REGULATED MEMBRANE PROTEIN 10"/>
    <property type="match status" value="1"/>
</dbReference>
<feature type="transmembrane region" description="Helical" evidence="2">
    <location>
        <begin position="138"/>
        <end position="156"/>
    </location>
</feature>
<dbReference type="GO" id="GO:0022857">
    <property type="term" value="F:transmembrane transporter activity"/>
    <property type="evidence" value="ECO:0007669"/>
    <property type="project" value="InterPro"/>
</dbReference>
<evidence type="ECO:0000259" key="3">
    <source>
        <dbReference type="Pfam" id="PF06738"/>
    </source>
</evidence>
<dbReference type="RefSeq" id="WP_003923842.1">
    <property type="nucleotide sequence ID" value="NZ_BCTB01000053.1"/>
</dbReference>
<proteinExistence type="inferred from homology"/>
<reference evidence="4 5" key="1">
    <citation type="journal article" date="2016" name="Genome Announc.">
        <title>Draft Genome Sequences of Five Rapidly Growing Mycobacterium Species, M. thermoresistibile, M. fortuitum subsp. acetamidolyticum, M. canariasense, M. brisbanense, and M. novocastrense.</title>
        <authorList>
            <person name="Katahira K."/>
            <person name="Ogura Y."/>
            <person name="Gotoh Y."/>
            <person name="Hayashi T."/>
        </authorList>
    </citation>
    <scope>NUCLEOTIDE SEQUENCE [LARGE SCALE GENOMIC DNA]</scope>
    <source>
        <strain evidence="4 5">JCM6362</strain>
    </source>
</reference>
<evidence type="ECO:0000313" key="4">
    <source>
        <dbReference type="EMBL" id="GAT17496.1"/>
    </source>
</evidence>
<feature type="transmembrane region" description="Helical" evidence="2">
    <location>
        <begin position="195"/>
        <end position="216"/>
    </location>
</feature>
<protein>
    <recommendedName>
        <fullName evidence="3">Threonine/serine exporter-like N-terminal domain-containing protein</fullName>
    </recommendedName>
</protein>
<keyword evidence="2" id="KW-0812">Transmembrane</keyword>